<dbReference type="InterPro" id="IPR017900">
    <property type="entry name" value="4Fe4S_Fe_S_CS"/>
</dbReference>
<keyword evidence="1" id="KW-0813">Transport</keyword>
<keyword evidence="2" id="KW-0411">Iron-sulfur</keyword>
<evidence type="ECO:0000256" key="4">
    <source>
        <dbReference type="ARBA" id="ARBA00022982"/>
    </source>
</evidence>
<dbReference type="Pfam" id="PF02589">
    <property type="entry name" value="LUD_dom"/>
    <property type="match status" value="1"/>
</dbReference>
<dbReference type="GO" id="GO:0051539">
    <property type="term" value="F:4 iron, 4 sulfur cluster binding"/>
    <property type="evidence" value="ECO:0007669"/>
    <property type="project" value="UniProtKB-KW"/>
</dbReference>
<proteinExistence type="predicted"/>
<dbReference type="PANTHER" id="PTHR47153">
    <property type="entry name" value="LACTATE UTILIZATION PROTEIN B"/>
    <property type="match status" value="1"/>
</dbReference>
<dbReference type="Gene3D" id="1.10.1060.10">
    <property type="entry name" value="Alpha-helical ferredoxin"/>
    <property type="match status" value="1"/>
</dbReference>
<dbReference type="InterPro" id="IPR017896">
    <property type="entry name" value="4Fe4S_Fe-S-bd"/>
</dbReference>
<dbReference type="InterPro" id="IPR003741">
    <property type="entry name" value="LUD_dom"/>
</dbReference>
<dbReference type="Gene3D" id="3.40.50.10420">
    <property type="entry name" value="NagB/RpiA/CoA transferase-like"/>
    <property type="match status" value="1"/>
</dbReference>
<dbReference type="Pfam" id="PF13183">
    <property type="entry name" value="Fer4_8"/>
    <property type="match status" value="1"/>
</dbReference>
<accession>A0A380TD41</accession>
<dbReference type="AlphaFoldDB" id="A0A380TD41"/>
<name>A0A380TD41_9ZZZZ</name>
<evidence type="ECO:0000313" key="6">
    <source>
        <dbReference type="EMBL" id="SUS06402.1"/>
    </source>
</evidence>
<organism evidence="6">
    <name type="scientific">metagenome</name>
    <dbReference type="NCBI Taxonomy" id="256318"/>
    <lineage>
        <taxon>unclassified sequences</taxon>
        <taxon>metagenomes</taxon>
    </lineage>
</organism>
<dbReference type="NCBIfam" id="TIGR00273">
    <property type="entry name" value="LutB/LldF family L-lactate oxidation iron-sulfur protein"/>
    <property type="match status" value="1"/>
</dbReference>
<dbReference type="EMBL" id="UIDG01000200">
    <property type="protein sequence ID" value="SUS06402.1"/>
    <property type="molecule type" value="Genomic_DNA"/>
</dbReference>
<dbReference type="InterPro" id="IPR004452">
    <property type="entry name" value="LutB/LldF"/>
</dbReference>
<gene>
    <name evidence="6" type="primary">lutB</name>
    <name evidence="6" type="ORF">DF3PB_2790005</name>
</gene>
<protein>
    <submittedName>
        <fullName evidence="6">Lactate utilization protein B</fullName>
    </submittedName>
</protein>
<keyword evidence="4" id="KW-0249">Electron transport</keyword>
<reference evidence="6" key="1">
    <citation type="submission" date="2018-07" db="EMBL/GenBank/DDBJ databases">
        <authorList>
            <person name="Quirk P.G."/>
            <person name="Krulwich T.A."/>
        </authorList>
    </citation>
    <scope>NUCLEOTIDE SEQUENCE</scope>
</reference>
<dbReference type="PROSITE" id="PS51379">
    <property type="entry name" value="4FE4S_FER_2"/>
    <property type="match status" value="1"/>
</dbReference>
<dbReference type="PANTHER" id="PTHR47153:SF2">
    <property type="entry name" value="LACTATE UTILIZATION PROTEIN B"/>
    <property type="match status" value="1"/>
</dbReference>
<keyword evidence="2" id="KW-0004">4Fe-4S</keyword>
<evidence type="ECO:0000256" key="2">
    <source>
        <dbReference type="ARBA" id="ARBA00022485"/>
    </source>
</evidence>
<dbReference type="GO" id="GO:0006089">
    <property type="term" value="P:lactate metabolic process"/>
    <property type="evidence" value="ECO:0007669"/>
    <property type="project" value="InterPro"/>
</dbReference>
<dbReference type="Pfam" id="PF11870">
    <property type="entry name" value="LutB_C"/>
    <property type="match status" value="1"/>
</dbReference>
<keyword evidence="2" id="KW-0408">Iron</keyword>
<keyword evidence="3" id="KW-0677">Repeat</keyword>
<evidence type="ECO:0000259" key="5">
    <source>
        <dbReference type="PROSITE" id="PS51379"/>
    </source>
</evidence>
<sequence>MQSKAHTFTANARAALADEPLQAALARFQGGFPVKRRAAIDRLPEFDALRDAGKAIKDATLANLDIYLEQFEAKVIAAGGHVHWCEDADAARQTVIDLCREAGAKTITKAKSMIGEEIAINEALAAAGFTPIETDLGEYIIQLRDEAPSHIIVPAVHLSKEQVAESFRAHHRDLPAERPLSEPQAMLDEARAILRQAFLTADVGITGANMLIAETGSTVLVTNEGNADLTQTLPRMQIVIASIEKVVPTLEDAATVLRLLARSATGQELSVYTTFTTGPKRDDDLDGPAAFHVILLDNGRSRMLGGPFAEMLRCIRCGACLNHCPVYSAVGGHAYGWVYPGPMGSVLTPNLIGLAGTSDLPNASTLCGRCEEVCPMRIPLPRMLRQLRRDAFASGGGPKPMRAGLAAWAFVAGRPWLYRLATGLGVRILGLLGRRHGRFRRLPGASGWTAVRDLPAPAGRTFQALWTERNGARQ</sequence>
<dbReference type="InterPro" id="IPR009051">
    <property type="entry name" value="Helical_ferredxn"/>
</dbReference>
<keyword evidence="2" id="KW-0479">Metal-binding</keyword>
<dbReference type="InterPro" id="IPR024569">
    <property type="entry name" value="LutB_C"/>
</dbReference>
<dbReference type="InterPro" id="IPR024185">
    <property type="entry name" value="FTHF_cligase-like_sf"/>
</dbReference>
<feature type="domain" description="4Fe-4S ferredoxin-type" evidence="5">
    <location>
        <begin position="305"/>
        <end position="335"/>
    </location>
</feature>
<dbReference type="PROSITE" id="PS00198">
    <property type="entry name" value="4FE4S_FER_1"/>
    <property type="match status" value="1"/>
</dbReference>
<dbReference type="InterPro" id="IPR037171">
    <property type="entry name" value="NagB/RpiA_transferase-like"/>
</dbReference>
<dbReference type="SUPFAM" id="SSF46548">
    <property type="entry name" value="alpha-helical ferredoxin"/>
    <property type="match status" value="1"/>
</dbReference>
<evidence type="ECO:0000256" key="3">
    <source>
        <dbReference type="ARBA" id="ARBA00022737"/>
    </source>
</evidence>
<evidence type="ECO:0000256" key="1">
    <source>
        <dbReference type="ARBA" id="ARBA00022448"/>
    </source>
</evidence>
<dbReference type="SUPFAM" id="SSF100950">
    <property type="entry name" value="NagB/RpiA/CoA transferase-like"/>
    <property type="match status" value="1"/>
</dbReference>